<evidence type="ECO:0000256" key="3">
    <source>
        <dbReference type="ARBA" id="ARBA00022801"/>
    </source>
</evidence>
<dbReference type="GO" id="GO:0009318">
    <property type="term" value="C:exodeoxyribonuclease VII complex"/>
    <property type="evidence" value="ECO:0007669"/>
    <property type="project" value="UniProtKB-UniRule"/>
</dbReference>
<reference evidence="9" key="1">
    <citation type="journal article" date="2020" name="mSystems">
        <title>Genome- and Community-Level Interaction Insights into Carbon Utilization and Element Cycling Functions of Hydrothermarchaeota in Hydrothermal Sediment.</title>
        <authorList>
            <person name="Zhou Z."/>
            <person name="Liu Y."/>
            <person name="Xu W."/>
            <person name="Pan J."/>
            <person name="Luo Z.H."/>
            <person name="Li M."/>
        </authorList>
    </citation>
    <scope>NUCLEOTIDE SEQUENCE [LARGE SCALE GENOMIC DNA]</scope>
    <source>
        <strain evidence="9">SpSt-102</strain>
    </source>
</reference>
<evidence type="ECO:0000259" key="7">
    <source>
        <dbReference type="Pfam" id="PF02601"/>
    </source>
</evidence>
<keyword evidence="2 5" id="KW-0540">Nuclease</keyword>
<keyword evidence="3 5" id="KW-0378">Hydrolase</keyword>
<dbReference type="AlphaFoldDB" id="A0A7C5Z6Y7"/>
<evidence type="ECO:0000256" key="6">
    <source>
        <dbReference type="RuleBase" id="RU004355"/>
    </source>
</evidence>
<dbReference type="EC" id="3.1.11.6" evidence="5"/>
<dbReference type="InterPro" id="IPR025824">
    <property type="entry name" value="OB-fold_nuc-bd_dom"/>
</dbReference>
<comment type="similarity">
    <text evidence="5 6">Belongs to the XseA family.</text>
</comment>
<dbReference type="NCBIfam" id="TIGR00237">
    <property type="entry name" value="xseA"/>
    <property type="match status" value="1"/>
</dbReference>
<dbReference type="GO" id="GO:0006308">
    <property type="term" value="P:DNA catabolic process"/>
    <property type="evidence" value="ECO:0007669"/>
    <property type="project" value="UniProtKB-UniRule"/>
</dbReference>
<comment type="subunit">
    <text evidence="5">Heterooligomer composed of large and small subunits.</text>
</comment>
<dbReference type="EMBL" id="DRUZ01000044">
    <property type="protein sequence ID" value="HHS01639.1"/>
    <property type="molecule type" value="Genomic_DNA"/>
</dbReference>
<evidence type="ECO:0000256" key="4">
    <source>
        <dbReference type="ARBA" id="ARBA00022839"/>
    </source>
</evidence>
<comment type="subcellular location">
    <subcellularLocation>
        <location evidence="5 6">Cytoplasm</location>
    </subcellularLocation>
</comment>
<dbReference type="GO" id="GO:0008855">
    <property type="term" value="F:exodeoxyribonuclease VII activity"/>
    <property type="evidence" value="ECO:0007669"/>
    <property type="project" value="UniProtKB-UniRule"/>
</dbReference>
<feature type="domain" description="Exonuclease VII large subunit C-terminal" evidence="7">
    <location>
        <begin position="128"/>
        <end position="441"/>
    </location>
</feature>
<evidence type="ECO:0000256" key="5">
    <source>
        <dbReference type="HAMAP-Rule" id="MF_00378"/>
    </source>
</evidence>
<dbReference type="HAMAP" id="MF_00378">
    <property type="entry name" value="Exonuc_7_L"/>
    <property type="match status" value="1"/>
</dbReference>
<comment type="caution">
    <text evidence="9">The sequence shown here is derived from an EMBL/GenBank/DDBJ whole genome shotgun (WGS) entry which is preliminary data.</text>
</comment>
<dbReference type="InterPro" id="IPR003753">
    <property type="entry name" value="Exonuc_VII_L"/>
</dbReference>
<keyword evidence="4 5" id="KW-0269">Exonuclease</keyword>
<comment type="function">
    <text evidence="5">Bidirectionally degrades single-stranded DNA into large acid-insoluble oligonucleotides, which are then degraded further into small acid-soluble oligonucleotides.</text>
</comment>
<feature type="domain" description="OB-fold nucleic acid binding" evidence="8">
    <location>
        <begin position="12"/>
        <end position="104"/>
    </location>
</feature>
<evidence type="ECO:0000256" key="2">
    <source>
        <dbReference type="ARBA" id="ARBA00022722"/>
    </source>
</evidence>
<dbReference type="CDD" id="cd04489">
    <property type="entry name" value="ExoVII_LU_OBF"/>
    <property type="match status" value="1"/>
</dbReference>
<name>A0A7C5Z6Y7_9FIRM</name>
<dbReference type="InterPro" id="IPR020579">
    <property type="entry name" value="Exonuc_VII_lsu_C"/>
</dbReference>
<protein>
    <recommendedName>
        <fullName evidence="5">Exodeoxyribonuclease 7 large subunit</fullName>
        <ecNumber evidence="5">3.1.11.6</ecNumber>
    </recommendedName>
    <alternativeName>
        <fullName evidence="5">Exodeoxyribonuclease VII large subunit</fullName>
        <shortName evidence="5">Exonuclease VII large subunit</shortName>
    </alternativeName>
</protein>
<dbReference type="PANTHER" id="PTHR30008">
    <property type="entry name" value="EXODEOXYRIBONUCLEASE 7 LARGE SUBUNIT"/>
    <property type="match status" value="1"/>
</dbReference>
<evidence type="ECO:0000256" key="1">
    <source>
        <dbReference type="ARBA" id="ARBA00022490"/>
    </source>
</evidence>
<dbReference type="Pfam" id="PF13742">
    <property type="entry name" value="tRNA_anti_2"/>
    <property type="match status" value="1"/>
</dbReference>
<evidence type="ECO:0000313" key="9">
    <source>
        <dbReference type="EMBL" id="HHS01639.1"/>
    </source>
</evidence>
<keyword evidence="1 5" id="KW-0963">Cytoplasm</keyword>
<gene>
    <name evidence="5 9" type="primary">xseA</name>
    <name evidence="9" type="ORF">ENL71_03765</name>
</gene>
<proteinExistence type="inferred from homology"/>
<dbReference type="PANTHER" id="PTHR30008:SF0">
    <property type="entry name" value="EXODEOXYRIBONUCLEASE 7 LARGE SUBUNIT"/>
    <property type="match status" value="1"/>
</dbReference>
<dbReference type="GO" id="GO:0005737">
    <property type="term" value="C:cytoplasm"/>
    <property type="evidence" value="ECO:0007669"/>
    <property type="project" value="UniProtKB-SubCell"/>
</dbReference>
<organism evidence="9">
    <name type="scientific">Caldicellulosiruptor owensensis</name>
    <dbReference type="NCBI Taxonomy" id="55205"/>
    <lineage>
        <taxon>Bacteria</taxon>
        <taxon>Bacillati</taxon>
        <taxon>Bacillota</taxon>
        <taxon>Bacillota incertae sedis</taxon>
        <taxon>Caldicellulosiruptorales</taxon>
        <taxon>Caldicellulosiruptoraceae</taxon>
        <taxon>Caldicellulosiruptor</taxon>
    </lineage>
</organism>
<dbReference type="GO" id="GO:0003676">
    <property type="term" value="F:nucleic acid binding"/>
    <property type="evidence" value="ECO:0007669"/>
    <property type="project" value="InterPro"/>
</dbReference>
<accession>A0A7C5Z6Y7</accession>
<evidence type="ECO:0000259" key="8">
    <source>
        <dbReference type="Pfam" id="PF13742"/>
    </source>
</evidence>
<comment type="catalytic activity">
    <reaction evidence="5 6">
        <text>Exonucleolytic cleavage in either 5'- to 3'- or 3'- to 5'-direction to yield nucleoside 5'-phosphates.</text>
        <dbReference type="EC" id="3.1.11.6"/>
    </reaction>
</comment>
<sequence>MMINNIVPKKEWSVYELTSYLKKKVEMDVLLKNIYLKGEVIRPSVSGDHLYFELKDLEYDAKIKCVFFWFDKSVEIKHGSKVLVKGNVIFYEKEGIIELKVSEIIDIGLGELFVKLKQLEEKLRQEGLFDSKYKKEIPRYPKKVGIVTSKNGAAIRDILNTIYTRFENIQVYIYSCSVQGQNAPYEICEGIEYFNTSEPVEVIIVGRGGGAFEDLMAFNSEMVVRKIFESKVPVISAVGHERDYVLSDFVADMRAITPTNAGEIVVSFQNQALEKLNEYHKRMKSAMGKIFNMVKEKVGILQYKLYQNSLANTIAKRAQDIDLYCNKLSFAISRKLHEAHKNLKNFEKRLADANPESRLSIARTNFDNCSRRLGEAFKKIFQQKEFMYKVNLEKLIALNPLNVLKRGYSITLHNSKILTTIAQVNNGDEIVTQLSDGIIKSKVFFKKEGAESNV</sequence>
<dbReference type="Pfam" id="PF02601">
    <property type="entry name" value="Exonuc_VII_L"/>
    <property type="match status" value="1"/>
</dbReference>